<dbReference type="EMBL" id="MJMI01000134">
    <property type="protein sequence ID" value="OLQ86239.1"/>
    <property type="molecule type" value="Genomic_DNA"/>
</dbReference>
<evidence type="ECO:0008006" key="5">
    <source>
        <dbReference type="Google" id="ProtNLM"/>
    </source>
</evidence>
<dbReference type="PANTHER" id="PTHR38108">
    <property type="entry name" value="UPF0319 PROTEIN YCCT"/>
    <property type="match status" value="1"/>
</dbReference>
<protein>
    <recommendedName>
        <fullName evidence="5">DUF2057 domain-containing protein</fullName>
    </recommendedName>
</protein>
<dbReference type="Pfam" id="PF09829">
    <property type="entry name" value="DUF2057"/>
    <property type="match status" value="1"/>
</dbReference>
<evidence type="ECO:0000256" key="2">
    <source>
        <dbReference type="ARBA" id="ARBA00022729"/>
    </source>
</evidence>
<reference evidence="3 4" key="1">
    <citation type="submission" date="2016-09" db="EMBL/GenBank/DDBJ databases">
        <title>Genomic Taxonomy of the Vibrionaceae.</title>
        <authorList>
            <person name="Gonzalez-Castillo A."/>
            <person name="Gomez-Gil B."/>
            <person name="Enciso-Ibarra K."/>
        </authorList>
    </citation>
    <scope>NUCLEOTIDE SEQUENCE [LARGE SCALE GENOMIC DNA]</scope>
    <source>
        <strain evidence="3 4">CAIM 1731</strain>
    </source>
</reference>
<name>A0ABX3FA56_9VIBR</name>
<evidence type="ECO:0000313" key="4">
    <source>
        <dbReference type="Proteomes" id="UP000186206"/>
    </source>
</evidence>
<evidence type="ECO:0000256" key="1">
    <source>
        <dbReference type="ARBA" id="ARBA00008490"/>
    </source>
</evidence>
<comment type="similarity">
    <text evidence="1">Belongs to the UPF0319 family.</text>
</comment>
<dbReference type="Proteomes" id="UP000186206">
    <property type="component" value="Unassembled WGS sequence"/>
</dbReference>
<accession>A0ABX3FA56</accession>
<proteinExistence type="inferred from homology"/>
<comment type="caution">
    <text evidence="3">The sequence shown here is derived from an EMBL/GenBank/DDBJ whole genome shotgun (WGS) entry which is preliminary data.</text>
</comment>
<keyword evidence="4" id="KW-1185">Reference proteome</keyword>
<sequence>MAGVLAFPLQAAVLSAQDGVSILYINGEKAEQRIGENQIEEGFVQALVRFDDKLGVGNSAKVYTSKPFFLNFDAKGSEIEIFAPKVYSEIEADKEFEKANPGWKVLVDGKEVQFEQAVLKGKGGFMPYAGMENLVAEHNKQRGIYFNNGELVDAPVAAELAPVAVVTTSAVATANSTANNAAKATSQAPKAAVKNVEQLKAWYLKASTEERKEFRRWMIDQE</sequence>
<organism evidence="3 4">
    <name type="scientific">Vibrio ponticus</name>
    <dbReference type="NCBI Taxonomy" id="265668"/>
    <lineage>
        <taxon>Bacteria</taxon>
        <taxon>Pseudomonadati</taxon>
        <taxon>Pseudomonadota</taxon>
        <taxon>Gammaproteobacteria</taxon>
        <taxon>Vibrionales</taxon>
        <taxon>Vibrionaceae</taxon>
        <taxon>Vibrio</taxon>
    </lineage>
</organism>
<evidence type="ECO:0000313" key="3">
    <source>
        <dbReference type="EMBL" id="OLQ86239.1"/>
    </source>
</evidence>
<dbReference type="InterPro" id="IPR018635">
    <property type="entry name" value="UPF0319"/>
</dbReference>
<keyword evidence="2" id="KW-0732">Signal</keyword>
<gene>
    <name evidence="3" type="ORF">BIY21_18360</name>
</gene>
<dbReference type="PANTHER" id="PTHR38108:SF1">
    <property type="entry name" value="UPF0319 PROTEIN YCCT"/>
    <property type="match status" value="1"/>
</dbReference>